<keyword evidence="14" id="KW-0012">Acyltransferase</keyword>
<keyword evidence="5" id="KW-0444">Lipid biosynthesis</keyword>
<keyword evidence="13" id="KW-1208">Phospholipid metabolism</keyword>
<dbReference type="Pfam" id="PF03062">
    <property type="entry name" value="MBOAT"/>
    <property type="match status" value="1"/>
</dbReference>
<dbReference type="InterPro" id="IPR049941">
    <property type="entry name" value="LPLAT_7/PORCN-like"/>
</dbReference>
<evidence type="ECO:0000256" key="7">
    <source>
        <dbReference type="ARBA" id="ARBA00022692"/>
    </source>
</evidence>
<feature type="transmembrane region" description="Helical" evidence="19">
    <location>
        <begin position="204"/>
        <end position="225"/>
    </location>
</feature>
<dbReference type="GO" id="GO:0005783">
    <property type="term" value="C:endoplasmic reticulum"/>
    <property type="evidence" value="ECO:0007669"/>
    <property type="project" value="UniProtKB-SubCell"/>
</dbReference>
<feature type="transmembrane region" description="Helical" evidence="19">
    <location>
        <begin position="20"/>
        <end position="37"/>
    </location>
</feature>
<keyword evidence="9 19" id="KW-1133">Transmembrane helix</keyword>
<evidence type="ECO:0000256" key="3">
    <source>
        <dbReference type="ARBA" id="ARBA00005074"/>
    </source>
</evidence>
<keyword evidence="8" id="KW-0256">Endoplasmic reticulum</keyword>
<dbReference type="EC" id="2.3.1.n6" evidence="17"/>
<proteinExistence type="inferred from homology"/>
<feature type="transmembrane region" description="Helical" evidence="19">
    <location>
        <begin position="237"/>
        <end position="255"/>
    </location>
</feature>
<evidence type="ECO:0000256" key="16">
    <source>
        <dbReference type="ARBA" id="ARBA00026120"/>
    </source>
</evidence>
<comment type="pathway">
    <text evidence="3">Lipid metabolism; phospholipid metabolism.</text>
</comment>
<sequence length="471" mass="54558">MGFLAETSQALAFPEDGMRLLISVLAGYPLAAIYRQFLYDKNKTIQYSYFTIVGIGIYLFNCGYETYHSMISVLLAYVICNFLPGTTLSVVLAHICFLGHLLIGYWFAESHEYDITWTTPFCIMTLRHIGLVMDVYDGKKRQDSLRPDQKATSVVNPPSLLETAAFSLFFSGTLVGPQFTLNRFRRFVNGEFLDPETKQPRASALRVSICRFLAGIFYAVIHQWGCVWIPQEYLNSAEFYALPFLWKCIWIMIWFRLTMARYCAAWLLTEGAAILCGLGYNGLDERKREKWDGVRDLHITGWELGSDFQSVINSFNVGTNTFAKNHIFRRLQWLGSKTMSHVVTLIYLATWHGYHLGYFVLFIYEFAAVFAQDQLYALIKRTPGAREFLDKPYVRPFTWLFGRLTITMTMAFGFLSFGLIKKEKWIGPVSSMYFSGWIWWFIGWPVLHQILLRTLPRKPREAHVEKEKKTE</sequence>
<evidence type="ECO:0000256" key="4">
    <source>
        <dbReference type="ARBA" id="ARBA00010323"/>
    </source>
</evidence>
<dbReference type="GO" id="GO:0071617">
    <property type="term" value="F:lysophospholipid acyltransferase activity"/>
    <property type="evidence" value="ECO:0007669"/>
    <property type="project" value="TreeGrafter"/>
</dbReference>
<comment type="subcellular location">
    <subcellularLocation>
        <location evidence="2">Endoplasmic reticulum</location>
    </subcellularLocation>
    <subcellularLocation>
        <location evidence="1">Membrane</location>
        <topology evidence="1">Multi-pass membrane protein</topology>
    </subcellularLocation>
</comment>
<dbReference type="InterPro" id="IPR004299">
    <property type="entry name" value="MBOAT_fam"/>
</dbReference>
<evidence type="ECO:0000256" key="9">
    <source>
        <dbReference type="ARBA" id="ARBA00022989"/>
    </source>
</evidence>
<dbReference type="GO" id="GO:0030258">
    <property type="term" value="P:lipid modification"/>
    <property type="evidence" value="ECO:0007669"/>
    <property type="project" value="TreeGrafter"/>
</dbReference>
<evidence type="ECO:0000256" key="2">
    <source>
        <dbReference type="ARBA" id="ARBA00004240"/>
    </source>
</evidence>
<evidence type="ECO:0000256" key="15">
    <source>
        <dbReference type="ARBA" id="ARBA00025707"/>
    </source>
</evidence>
<dbReference type="GO" id="GO:0047184">
    <property type="term" value="F:1-acylglycerophosphocholine O-acyltransferase activity"/>
    <property type="evidence" value="ECO:0007669"/>
    <property type="project" value="UniProtKB-EC"/>
</dbReference>
<name>A0A914VV55_9BILA</name>
<dbReference type="PANTHER" id="PTHR13906:SF14">
    <property type="entry name" value="LYSOPHOSPHOLIPID ACYLTRANSFERASE 5"/>
    <property type="match status" value="1"/>
</dbReference>
<evidence type="ECO:0000256" key="18">
    <source>
        <dbReference type="ARBA" id="ARBA00039721"/>
    </source>
</evidence>
<evidence type="ECO:0000256" key="6">
    <source>
        <dbReference type="ARBA" id="ARBA00022679"/>
    </source>
</evidence>
<evidence type="ECO:0000256" key="1">
    <source>
        <dbReference type="ARBA" id="ARBA00004141"/>
    </source>
</evidence>
<dbReference type="GO" id="GO:0006656">
    <property type="term" value="P:phosphatidylcholine biosynthetic process"/>
    <property type="evidence" value="ECO:0007669"/>
    <property type="project" value="TreeGrafter"/>
</dbReference>
<evidence type="ECO:0000256" key="19">
    <source>
        <dbReference type="SAM" id="Phobius"/>
    </source>
</evidence>
<evidence type="ECO:0000256" key="14">
    <source>
        <dbReference type="ARBA" id="ARBA00023315"/>
    </source>
</evidence>
<keyword evidence="12" id="KW-0594">Phospholipid biosynthesis</keyword>
<evidence type="ECO:0000256" key="11">
    <source>
        <dbReference type="ARBA" id="ARBA00023136"/>
    </source>
</evidence>
<organism evidence="20 21">
    <name type="scientific">Plectus sambesii</name>
    <dbReference type="NCBI Taxonomy" id="2011161"/>
    <lineage>
        <taxon>Eukaryota</taxon>
        <taxon>Metazoa</taxon>
        <taxon>Ecdysozoa</taxon>
        <taxon>Nematoda</taxon>
        <taxon>Chromadorea</taxon>
        <taxon>Plectida</taxon>
        <taxon>Plectina</taxon>
        <taxon>Plectoidea</taxon>
        <taxon>Plectidae</taxon>
        <taxon>Plectus</taxon>
    </lineage>
</organism>
<evidence type="ECO:0000313" key="20">
    <source>
        <dbReference type="Proteomes" id="UP000887566"/>
    </source>
</evidence>
<feature type="transmembrane region" description="Helical" evidence="19">
    <location>
        <begin position="44"/>
        <end position="60"/>
    </location>
</feature>
<dbReference type="PANTHER" id="PTHR13906">
    <property type="entry name" value="PORCUPINE"/>
    <property type="match status" value="1"/>
</dbReference>
<accession>A0A914VV55</accession>
<keyword evidence="20" id="KW-1185">Reference proteome</keyword>
<evidence type="ECO:0000256" key="12">
    <source>
        <dbReference type="ARBA" id="ARBA00023209"/>
    </source>
</evidence>
<keyword evidence="10" id="KW-0443">Lipid metabolism</keyword>
<evidence type="ECO:0000256" key="5">
    <source>
        <dbReference type="ARBA" id="ARBA00022516"/>
    </source>
</evidence>
<evidence type="ECO:0000256" key="8">
    <source>
        <dbReference type="ARBA" id="ARBA00022824"/>
    </source>
</evidence>
<evidence type="ECO:0000256" key="13">
    <source>
        <dbReference type="ARBA" id="ARBA00023264"/>
    </source>
</evidence>
<dbReference type="AlphaFoldDB" id="A0A914VV55"/>
<keyword evidence="7 19" id="KW-0812">Transmembrane</keyword>
<reference evidence="21" key="1">
    <citation type="submission" date="2022-11" db="UniProtKB">
        <authorList>
            <consortium name="WormBaseParasite"/>
        </authorList>
    </citation>
    <scope>IDENTIFICATION</scope>
</reference>
<keyword evidence="11 19" id="KW-0472">Membrane</keyword>
<keyword evidence="6" id="KW-0808">Transferase</keyword>
<feature type="transmembrane region" description="Helical" evidence="19">
    <location>
        <begin position="432"/>
        <end position="452"/>
    </location>
</feature>
<comment type="pathway">
    <text evidence="15">Phospholipid metabolism.</text>
</comment>
<feature type="transmembrane region" description="Helical" evidence="19">
    <location>
        <begin position="400"/>
        <end position="420"/>
    </location>
</feature>
<dbReference type="EC" id="2.3.1.23" evidence="16"/>
<evidence type="ECO:0000313" key="21">
    <source>
        <dbReference type="WBParaSite" id="PSAMB.scaffold256size60796.g4069.t1"/>
    </source>
</evidence>
<protein>
    <recommendedName>
        <fullName evidence="18">Lysophospholipid acyltransferase 5</fullName>
        <ecNumber evidence="16">2.3.1.23</ecNumber>
        <ecNumber evidence="17">2.3.1.n6</ecNumber>
    </recommendedName>
</protein>
<comment type="similarity">
    <text evidence="4">Belongs to the membrane-bound acyltransferase family.</text>
</comment>
<evidence type="ECO:0000256" key="10">
    <source>
        <dbReference type="ARBA" id="ARBA00023098"/>
    </source>
</evidence>
<dbReference type="GO" id="GO:0016020">
    <property type="term" value="C:membrane"/>
    <property type="evidence" value="ECO:0007669"/>
    <property type="project" value="UniProtKB-SubCell"/>
</dbReference>
<evidence type="ECO:0000256" key="17">
    <source>
        <dbReference type="ARBA" id="ARBA00038923"/>
    </source>
</evidence>
<dbReference type="WBParaSite" id="PSAMB.scaffold256size60796.g4069.t1">
    <property type="protein sequence ID" value="PSAMB.scaffold256size60796.g4069.t1"/>
    <property type="gene ID" value="PSAMB.scaffold256size60796.g4069"/>
</dbReference>
<dbReference type="Proteomes" id="UP000887566">
    <property type="component" value="Unplaced"/>
</dbReference>